<comment type="caution">
    <text evidence="2">The sequence shown here is derived from an EMBL/GenBank/DDBJ whole genome shotgun (WGS) entry which is preliminary data.</text>
</comment>
<evidence type="ECO:0000313" key="2">
    <source>
        <dbReference type="EMBL" id="KAK9131487.1"/>
    </source>
</evidence>
<evidence type="ECO:0000313" key="3">
    <source>
        <dbReference type="Proteomes" id="UP001417504"/>
    </source>
</evidence>
<dbReference type="AlphaFoldDB" id="A0AAP0JC58"/>
<dbReference type="PANTHER" id="PTHR35410">
    <property type="entry name" value="EXPRESSED PROTEIN"/>
    <property type="match status" value="1"/>
</dbReference>
<dbReference type="Proteomes" id="UP001417504">
    <property type="component" value="Unassembled WGS sequence"/>
</dbReference>
<dbReference type="EMBL" id="JBBNAE010000004">
    <property type="protein sequence ID" value="KAK9131487.1"/>
    <property type="molecule type" value="Genomic_DNA"/>
</dbReference>
<protein>
    <submittedName>
        <fullName evidence="2">Uncharacterized protein</fullName>
    </submittedName>
</protein>
<keyword evidence="3" id="KW-1185">Reference proteome</keyword>
<dbReference type="PANTHER" id="PTHR35410:SF1">
    <property type="entry name" value="EXPRESSED PROTEIN"/>
    <property type="match status" value="1"/>
</dbReference>
<name>A0AAP0JC58_9MAGN</name>
<keyword evidence="1" id="KW-1133">Transmembrane helix</keyword>
<organism evidence="2 3">
    <name type="scientific">Stephania japonica</name>
    <dbReference type="NCBI Taxonomy" id="461633"/>
    <lineage>
        <taxon>Eukaryota</taxon>
        <taxon>Viridiplantae</taxon>
        <taxon>Streptophyta</taxon>
        <taxon>Embryophyta</taxon>
        <taxon>Tracheophyta</taxon>
        <taxon>Spermatophyta</taxon>
        <taxon>Magnoliopsida</taxon>
        <taxon>Ranunculales</taxon>
        <taxon>Menispermaceae</taxon>
        <taxon>Menispermoideae</taxon>
        <taxon>Cissampelideae</taxon>
        <taxon>Stephania</taxon>
    </lineage>
</organism>
<keyword evidence="1" id="KW-0812">Transmembrane</keyword>
<reference evidence="2 3" key="1">
    <citation type="submission" date="2024-01" db="EMBL/GenBank/DDBJ databases">
        <title>Genome assemblies of Stephania.</title>
        <authorList>
            <person name="Yang L."/>
        </authorList>
    </citation>
    <scope>NUCLEOTIDE SEQUENCE [LARGE SCALE GENOMIC DNA]</scope>
    <source>
        <strain evidence="2">QJT</strain>
        <tissue evidence="2">Leaf</tissue>
    </source>
</reference>
<keyword evidence="1" id="KW-0472">Membrane</keyword>
<proteinExistence type="predicted"/>
<feature type="transmembrane region" description="Helical" evidence="1">
    <location>
        <begin position="53"/>
        <end position="76"/>
    </location>
</feature>
<evidence type="ECO:0000256" key="1">
    <source>
        <dbReference type="SAM" id="Phobius"/>
    </source>
</evidence>
<sequence>MGSREEGVVEIDYLERGLLEGRGEIENGSETVLYDASFEEMEEKYVKYQTAQWVAYSLLLMVAWGIGLLMLIYIPVRRYVLRNDFRSRKLYLTPDSIVYKAVLTRLSELRRGRLSRQVVLHDNPNMRIGYSPTTQRSPSRSLGHNAGELILQKLEEVEGSVKDSITLDLTEVRR</sequence>
<gene>
    <name evidence="2" type="ORF">Sjap_011974</name>
</gene>
<accession>A0AAP0JC58</accession>